<dbReference type="InterPro" id="IPR027417">
    <property type="entry name" value="P-loop_NTPase"/>
</dbReference>
<evidence type="ECO:0000256" key="3">
    <source>
        <dbReference type="ARBA" id="ARBA00022801"/>
    </source>
</evidence>
<protein>
    <recommendedName>
        <fullName evidence="9">Signal recognition particle protein</fullName>
        <ecNumber evidence="9">3.6.5.4</ecNumber>
    </recommendedName>
    <alternativeName>
        <fullName evidence="9">Fifty-four homolog</fullName>
    </alternativeName>
</protein>
<accession>A0A7V6ZDF1</accession>
<evidence type="ECO:0000256" key="6">
    <source>
        <dbReference type="ARBA" id="ARBA00023135"/>
    </source>
</evidence>
<comment type="function">
    <text evidence="9">Involved in targeting and insertion of nascent membrane proteins into the cytoplasmic membrane. Binds to the hydrophobic signal sequence of the ribosome-nascent chain (RNC) as it emerges from the ribosomes. The SRP-RNC complex is then targeted to the cytoplasmic membrane where it interacts with the SRP receptor FtsY.</text>
</comment>
<comment type="catalytic activity">
    <reaction evidence="8 9">
        <text>GTP + H2O = GDP + phosphate + H(+)</text>
        <dbReference type="Rhea" id="RHEA:19669"/>
        <dbReference type="ChEBI" id="CHEBI:15377"/>
        <dbReference type="ChEBI" id="CHEBI:15378"/>
        <dbReference type="ChEBI" id="CHEBI:37565"/>
        <dbReference type="ChEBI" id="CHEBI:43474"/>
        <dbReference type="ChEBI" id="CHEBI:58189"/>
        <dbReference type="EC" id="3.6.5.4"/>
    </reaction>
</comment>
<evidence type="ECO:0000256" key="2">
    <source>
        <dbReference type="ARBA" id="ARBA00022741"/>
    </source>
</evidence>
<dbReference type="InterPro" id="IPR003593">
    <property type="entry name" value="AAA+_ATPase"/>
</dbReference>
<dbReference type="InterPro" id="IPR036891">
    <property type="entry name" value="Signal_recog_part_SRP54_M_sf"/>
</dbReference>
<comment type="caution">
    <text evidence="11">The sequence shown here is derived from an EMBL/GenBank/DDBJ whole genome shotgun (WGS) entry which is preliminary data.</text>
</comment>
<keyword evidence="2 9" id="KW-0547">Nucleotide-binding</keyword>
<comment type="similarity">
    <text evidence="1 9">Belongs to the GTP-binding SRP family. SRP54 subfamily.</text>
</comment>
<dbReference type="PANTHER" id="PTHR11564:SF5">
    <property type="entry name" value="SIGNAL RECOGNITION PARTICLE SUBUNIT SRP54"/>
    <property type="match status" value="1"/>
</dbReference>
<evidence type="ECO:0000259" key="10">
    <source>
        <dbReference type="PROSITE" id="PS00300"/>
    </source>
</evidence>
<dbReference type="SMART" id="SM00963">
    <property type="entry name" value="SRP54_N"/>
    <property type="match status" value="1"/>
</dbReference>
<feature type="domain" description="SRP54-type proteins GTP-binding" evidence="10">
    <location>
        <begin position="269"/>
        <end position="282"/>
    </location>
</feature>
<comment type="domain">
    <text evidence="9">Composed of three domains: the N-terminal N domain, which is responsible for interactions with the ribosome, the central G domain, which binds GTP, and the C-terminal M domain, which binds the RNA and the signal sequence of the RNC.</text>
</comment>
<dbReference type="HAMAP" id="MF_00306">
    <property type="entry name" value="SRP54"/>
    <property type="match status" value="1"/>
</dbReference>
<dbReference type="Proteomes" id="UP000525027">
    <property type="component" value="Unassembled WGS sequence"/>
</dbReference>
<dbReference type="EC" id="3.6.5.4" evidence="9"/>
<dbReference type="GO" id="GO:0006614">
    <property type="term" value="P:SRP-dependent cotranslational protein targeting to membrane"/>
    <property type="evidence" value="ECO:0007669"/>
    <property type="project" value="InterPro"/>
</dbReference>
<evidence type="ECO:0000256" key="9">
    <source>
        <dbReference type="HAMAP-Rule" id="MF_00306"/>
    </source>
</evidence>
<evidence type="ECO:0000256" key="7">
    <source>
        <dbReference type="ARBA" id="ARBA00023274"/>
    </source>
</evidence>
<gene>
    <name evidence="9 11" type="primary">ffh</name>
    <name evidence="11" type="ORF">GX397_01990</name>
</gene>
<dbReference type="SUPFAM" id="SSF47446">
    <property type="entry name" value="Signal peptide-binding domain"/>
    <property type="match status" value="1"/>
</dbReference>
<dbReference type="SMART" id="SM00382">
    <property type="entry name" value="AAA"/>
    <property type="match status" value="1"/>
</dbReference>
<dbReference type="GO" id="GO:0003924">
    <property type="term" value="F:GTPase activity"/>
    <property type="evidence" value="ECO:0007669"/>
    <property type="project" value="UniProtKB-UniRule"/>
</dbReference>
<keyword evidence="7 9" id="KW-0687">Ribonucleoprotein</keyword>
<dbReference type="Gene3D" id="1.20.120.140">
    <property type="entry name" value="Signal recognition particle SRP54, nucleotide-binding domain"/>
    <property type="match status" value="1"/>
</dbReference>
<evidence type="ECO:0000256" key="8">
    <source>
        <dbReference type="ARBA" id="ARBA00048027"/>
    </source>
</evidence>
<keyword evidence="9" id="KW-0963">Cytoplasm</keyword>
<name>A0A7V6ZDF1_9BACT</name>
<feature type="binding site" evidence="9">
    <location>
        <begin position="190"/>
        <end position="194"/>
    </location>
    <ligand>
        <name>GTP</name>
        <dbReference type="ChEBI" id="CHEBI:37565"/>
    </ligand>
</feature>
<dbReference type="InterPro" id="IPR000897">
    <property type="entry name" value="SRP54_GTPase_dom"/>
</dbReference>
<dbReference type="GO" id="GO:0048500">
    <property type="term" value="C:signal recognition particle"/>
    <property type="evidence" value="ECO:0007669"/>
    <property type="project" value="UniProtKB-UniRule"/>
</dbReference>
<evidence type="ECO:0000256" key="5">
    <source>
        <dbReference type="ARBA" id="ARBA00023134"/>
    </source>
</evidence>
<dbReference type="Pfam" id="PF00448">
    <property type="entry name" value="SRP54"/>
    <property type="match status" value="1"/>
</dbReference>
<evidence type="ECO:0000256" key="1">
    <source>
        <dbReference type="ARBA" id="ARBA00005450"/>
    </source>
</evidence>
<sequence length="445" mass="49384">MFDSLKERLEGIFSKLRGKGRLTEEDINDALREVRRALLEADVNYKIAKDLVERIKERCLGQEVLSSITPAQQVYAVVYEELCNLMGGKKERLNFAPKPPSVFMLVGLQGSGKTTTAVKLALKISDSHKPMVVACDLRRPAAVKQLKVLAEKARIPFFGPEEAGSGNVMDVTRKALSYADAHLIDVIIFDTAGRLHIDDDLMTELEQMHKLLNPSEVLLVIDSMTGQEGVNVAEAFKEKAGITGVVLTKLDGDARGGAALAVKAATGVPIKLVGVGEHLEDLEEFDATRMAQRILGMGDMEGLLEKIQKSGDTKEIERVQKNLQDNRFTLDDLLVQLRQIQKLGPLDKVMDMLPLPGKVKSQVSDIDFRRIKHVEAVILSMTPEERKRPEIIKGSRKRRIASGSGTSVQMVNQVLKQYEQMKEIFKRFGKGKGKFKGLKLPKGLF</sequence>
<dbReference type="PROSITE" id="PS00300">
    <property type="entry name" value="SRP54"/>
    <property type="match status" value="1"/>
</dbReference>
<dbReference type="SUPFAM" id="SSF52540">
    <property type="entry name" value="P-loop containing nucleoside triphosphate hydrolases"/>
    <property type="match status" value="1"/>
</dbReference>
<dbReference type="InterPro" id="IPR004125">
    <property type="entry name" value="Signal_recog_particle_SRP54_M"/>
</dbReference>
<comment type="subunit">
    <text evidence="9">Part of the signal recognition particle protein translocation system, which is composed of SRP and FtsY.</text>
</comment>
<dbReference type="EMBL" id="DURU01000037">
    <property type="protein sequence ID" value="HHZ03847.1"/>
    <property type="molecule type" value="Genomic_DNA"/>
</dbReference>
<dbReference type="RefSeq" id="WP_273002238.1">
    <property type="nucleotide sequence ID" value="NZ_DURU01000037.1"/>
</dbReference>
<reference evidence="11 12" key="1">
    <citation type="journal article" date="2020" name="Biotechnol. Biofuels">
        <title>New insights from the biogas microbiome by comprehensive genome-resolved metagenomics of nearly 1600 species originating from multiple anaerobic digesters.</title>
        <authorList>
            <person name="Campanaro S."/>
            <person name="Treu L."/>
            <person name="Rodriguez-R L.M."/>
            <person name="Kovalovszki A."/>
            <person name="Ziels R.M."/>
            <person name="Maus I."/>
            <person name="Zhu X."/>
            <person name="Kougias P.G."/>
            <person name="Basile A."/>
            <person name="Luo G."/>
            <person name="Schluter A."/>
            <person name="Konstantinidis K.T."/>
            <person name="Angelidaki I."/>
        </authorList>
    </citation>
    <scope>NUCLEOTIDE SEQUENCE [LARGE SCALE GENOMIC DNA]</scope>
    <source>
        <strain evidence="11">AS25fmACSIPFO_94</strain>
    </source>
</reference>
<keyword evidence="5 9" id="KW-0342">GTP-binding</keyword>
<keyword evidence="3 9" id="KW-0378">Hydrolase</keyword>
<dbReference type="InterPro" id="IPR013822">
    <property type="entry name" value="Signal_recog_particl_SRP54_hlx"/>
</dbReference>
<dbReference type="InterPro" id="IPR004780">
    <property type="entry name" value="SRP"/>
</dbReference>
<dbReference type="Pfam" id="PF02881">
    <property type="entry name" value="SRP54_N"/>
    <property type="match status" value="1"/>
</dbReference>
<proteinExistence type="inferred from homology"/>
<organism evidence="11 12">
    <name type="scientific">Acetomicrobium hydrogeniformans</name>
    <dbReference type="NCBI Taxonomy" id="649746"/>
    <lineage>
        <taxon>Bacteria</taxon>
        <taxon>Thermotogati</taxon>
        <taxon>Synergistota</taxon>
        <taxon>Synergistia</taxon>
        <taxon>Synergistales</taxon>
        <taxon>Acetomicrobiaceae</taxon>
        <taxon>Acetomicrobium</taxon>
    </lineage>
</organism>
<comment type="subcellular location">
    <subcellularLocation>
        <location evidence="9">Cytoplasm</location>
    </subcellularLocation>
    <text evidence="9">The SRP-RNC complex is targeted to the cytoplasmic membrane.</text>
</comment>
<feature type="binding site" evidence="9">
    <location>
        <begin position="107"/>
        <end position="114"/>
    </location>
    <ligand>
        <name>GTP</name>
        <dbReference type="ChEBI" id="CHEBI:37565"/>
    </ligand>
</feature>
<dbReference type="InterPro" id="IPR042101">
    <property type="entry name" value="SRP54_N_sf"/>
</dbReference>
<dbReference type="GO" id="GO:0008312">
    <property type="term" value="F:7S RNA binding"/>
    <property type="evidence" value="ECO:0007669"/>
    <property type="project" value="InterPro"/>
</dbReference>
<dbReference type="SMART" id="SM00962">
    <property type="entry name" value="SRP54"/>
    <property type="match status" value="1"/>
</dbReference>
<dbReference type="GO" id="GO:0005525">
    <property type="term" value="F:GTP binding"/>
    <property type="evidence" value="ECO:0007669"/>
    <property type="project" value="UniProtKB-UniRule"/>
</dbReference>
<evidence type="ECO:0000313" key="12">
    <source>
        <dbReference type="Proteomes" id="UP000525027"/>
    </source>
</evidence>
<feature type="binding site" evidence="9">
    <location>
        <begin position="248"/>
        <end position="251"/>
    </location>
    <ligand>
        <name>GTP</name>
        <dbReference type="ChEBI" id="CHEBI:37565"/>
    </ligand>
</feature>
<keyword evidence="4 9" id="KW-0694">RNA-binding</keyword>
<dbReference type="NCBIfam" id="TIGR00959">
    <property type="entry name" value="ffh"/>
    <property type="match status" value="1"/>
</dbReference>
<evidence type="ECO:0000256" key="4">
    <source>
        <dbReference type="ARBA" id="ARBA00022884"/>
    </source>
</evidence>
<keyword evidence="6 9" id="KW-0733">Signal recognition particle</keyword>
<dbReference type="Pfam" id="PF02978">
    <property type="entry name" value="SRP_SPB"/>
    <property type="match status" value="1"/>
</dbReference>
<evidence type="ECO:0000313" key="11">
    <source>
        <dbReference type="EMBL" id="HHZ03847.1"/>
    </source>
</evidence>
<dbReference type="Gene3D" id="1.10.260.30">
    <property type="entry name" value="Signal recognition particle, SRP54 subunit, M-domain"/>
    <property type="match status" value="1"/>
</dbReference>
<dbReference type="InterPro" id="IPR022941">
    <property type="entry name" value="SRP54"/>
</dbReference>
<dbReference type="Gene3D" id="3.40.50.300">
    <property type="entry name" value="P-loop containing nucleotide triphosphate hydrolases"/>
    <property type="match status" value="1"/>
</dbReference>
<dbReference type="PANTHER" id="PTHR11564">
    <property type="entry name" value="SIGNAL RECOGNITION PARTICLE 54K PROTEIN SRP54"/>
    <property type="match status" value="1"/>
</dbReference>
<dbReference type="AlphaFoldDB" id="A0A7V6ZDF1"/>